<organism evidence="4 5">
    <name type="scientific">Cajanus cajan</name>
    <name type="common">Pigeon pea</name>
    <name type="synonym">Cajanus indicus</name>
    <dbReference type="NCBI Taxonomy" id="3821"/>
    <lineage>
        <taxon>Eukaryota</taxon>
        <taxon>Viridiplantae</taxon>
        <taxon>Streptophyta</taxon>
        <taxon>Embryophyta</taxon>
        <taxon>Tracheophyta</taxon>
        <taxon>Spermatophyta</taxon>
        <taxon>Magnoliopsida</taxon>
        <taxon>eudicotyledons</taxon>
        <taxon>Gunneridae</taxon>
        <taxon>Pentapetalae</taxon>
        <taxon>rosids</taxon>
        <taxon>fabids</taxon>
        <taxon>Fabales</taxon>
        <taxon>Fabaceae</taxon>
        <taxon>Papilionoideae</taxon>
        <taxon>50 kb inversion clade</taxon>
        <taxon>NPAAA clade</taxon>
        <taxon>indigoferoid/millettioid clade</taxon>
        <taxon>Phaseoleae</taxon>
        <taxon>Cajanus</taxon>
    </lineage>
</organism>
<dbReference type="GO" id="GO:0008233">
    <property type="term" value="F:peptidase activity"/>
    <property type="evidence" value="ECO:0007669"/>
    <property type="project" value="UniProtKB-KW"/>
</dbReference>
<dbReference type="InterPro" id="IPR054722">
    <property type="entry name" value="PolX-like_BBD"/>
</dbReference>
<sequence length="324" mass="37377">MTCMSLYFSSYTPCAGNQKIKLADSSLATVASKGSVTFSPSLTLKNVLHVHNLSYNLVFASKLTLDHNCRINIWSSHCEFQDLSSGKIIRGARQVNGLYLLNNCLFSGRPEQQTCFNSITVFDKDILLWHYRLGHPNVQYLRYLFPMLFMNKNQLSFKCESCELAKHHRAIFPPQPYKTSEPFTMIHSDIWGPSRITTMSGKCWFITFIDDHTRVTWVFLLQEKSDVTLVFKKIYHMILTQFQTQKNFIVIMARNPIQLSCDNKATINIAHNPVLHERTKHVEIDKHFIKEKLEEGVICIPFLEHQVTMLRMIISLHQLEGGCG</sequence>
<dbReference type="GO" id="GO:0006508">
    <property type="term" value="P:proteolysis"/>
    <property type="evidence" value="ECO:0007669"/>
    <property type="project" value="UniProtKB-KW"/>
</dbReference>
<reference evidence="4" key="1">
    <citation type="journal article" date="2012" name="Nat. Biotechnol.">
        <title>Draft genome sequence of pigeonpea (Cajanus cajan), an orphan legume crop of resource-poor farmers.</title>
        <authorList>
            <person name="Varshney R.K."/>
            <person name="Chen W."/>
            <person name="Li Y."/>
            <person name="Bharti A.K."/>
            <person name="Saxena R.K."/>
            <person name="Schlueter J.A."/>
            <person name="Donoghue M.T."/>
            <person name="Azam S."/>
            <person name="Fan G."/>
            <person name="Whaley A.M."/>
            <person name="Farmer A.D."/>
            <person name="Sheridan J."/>
            <person name="Iwata A."/>
            <person name="Tuteja R."/>
            <person name="Penmetsa R.V."/>
            <person name="Wu W."/>
            <person name="Upadhyaya H.D."/>
            <person name="Yang S.P."/>
            <person name="Shah T."/>
            <person name="Saxena K.B."/>
            <person name="Michael T."/>
            <person name="McCombie W.R."/>
            <person name="Yang B."/>
            <person name="Zhang G."/>
            <person name="Yang H."/>
            <person name="Wang J."/>
            <person name="Spillane C."/>
            <person name="Cook D.R."/>
            <person name="May G.D."/>
            <person name="Xu X."/>
            <person name="Jackson S.A."/>
        </authorList>
    </citation>
    <scope>NUCLEOTIDE SEQUENCE [LARGE SCALE GENOMIC DNA]</scope>
</reference>
<dbReference type="Gramene" id="C.cajan_32914.t">
    <property type="protein sequence ID" value="C.cajan_32914.t"/>
    <property type="gene ID" value="C.cajan_32914"/>
</dbReference>
<dbReference type="Pfam" id="PF13976">
    <property type="entry name" value="gag_pre-integrs"/>
    <property type="match status" value="1"/>
</dbReference>
<evidence type="ECO:0000313" key="4">
    <source>
        <dbReference type="EMBL" id="KYP41061.1"/>
    </source>
</evidence>
<proteinExistence type="predicted"/>
<dbReference type="PANTHER" id="PTHR42648">
    <property type="entry name" value="TRANSPOSASE, PUTATIVE-RELATED"/>
    <property type="match status" value="1"/>
</dbReference>
<evidence type="ECO:0000313" key="5">
    <source>
        <dbReference type="Proteomes" id="UP000075243"/>
    </source>
</evidence>
<dbReference type="EMBL" id="KQ483797">
    <property type="protein sequence ID" value="KYP41061.1"/>
    <property type="molecule type" value="Genomic_DNA"/>
</dbReference>
<keyword evidence="1" id="KW-0378">Hydrolase</keyword>
<evidence type="ECO:0000259" key="2">
    <source>
        <dbReference type="Pfam" id="PF13976"/>
    </source>
</evidence>
<dbReference type="CDD" id="cd09272">
    <property type="entry name" value="RNase_HI_RT_Ty1"/>
    <property type="match status" value="1"/>
</dbReference>
<dbReference type="SUPFAM" id="SSF53098">
    <property type="entry name" value="Ribonuclease H-like"/>
    <property type="match status" value="1"/>
</dbReference>
<dbReference type="STRING" id="3821.A0A151REW2"/>
<name>A0A151REW2_CAJCA</name>
<keyword evidence="1" id="KW-0645">Protease</keyword>
<gene>
    <name evidence="4" type="ORF">KK1_037584</name>
</gene>
<dbReference type="Proteomes" id="UP000075243">
    <property type="component" value="Unassembled WGS sequence"/>
</dbReference>
<feature type="domain" description="Retrovirus-related Pol polyprotein from transposon TNT 1-94-like beta-barrel" evidence="3">
    <location>
        <begin position="1"/>
        <end position="64"/>
    </location>
</feature>
<dbReference type="InterPro" id="IPR012337">
    <property type="entry name" value="RNaseH-like_sf"/>
</dbReference>
<dbReference type="Pfam" id="PF22936">
    <property type="entry name" value="Pol_BBD"/>
    <property type="match status" value="1"/>
</dbReference>
<feature type="domain" description="GAG-pre-integrase" evidence="2">
    <location>
        <begin position="97"/>
        <end position="167"/>
    </location>
</feature>
<keyword evidence="5" id="KW-1185">Reference proteome</keyword>
<evidence type="ECO:0000256" key="1">
    <source>
        <dbReference type="ARBA" id="ARBA00022670"/>
    </source>
</evidence>
<accession>A0A151REW2</accession>
<dbReference type="Gene3D" id="3.30.420.10">
    <property type="entry name" value="Ribonuclease H-like superfamily/Ribonuclease H"/>
    <property type="match status" value="1"/>
</dbReference>
<dbReference type="InterPro" id="IPR039537">
    <property type="entry name" value="Retrotran_Ty1/copia-like"/>
</dbReference>
<protein>
    <submittedName>
        <fullName evidence="4">Retrovirus-related Pol polyprotein from transposon TNT 1-94</fullName>
    </submittedName>
</protein>
<dbReference type="InterPro" id="IPR025724">
    <property type="entry name" value="GAG-pre-integrase_dom"/>
</dbReference>
<evidence type="ECO:0000259" key="3">
    <source>
        <dbReference type="Pfam" id="PF22936"/>
    </source>
</evidence>
<dbReference type="PANTHER" id="PTHR42648:SF22">
    <property type="entry name" value="REVERSE TRANSCRIPTASE TY1_COPIA-TYPE DOMAIN-CONTAINING PROTEIN"/>
    <property type="match status" value="1"/>
</dbReference>
<dbReference type="AlphaFoldDB" id="A0A151REW2"/>
<dbReference type="InterPro" id="IPR036397">
    <property type="entry name" value="RNaseH_sf"/>
</dbReference>
<dbReference type="GO" id="GO:0003676">
    <property type="term" value="F:nucleic acid binding"/>
    <property type="evidence" value="ECO:0007669"/>
    <property type="project" value="InterPro"/>
</dbReference>